<reference evidence="1 2" key="1">
    <citation type="journal article" date="2012" name="J. Bacteriol.">
        <title>Genome Sequence of the Pattern-Forming Social Bacterium Paenibacillus dendritiformis C454 Chiral Morphotype.</title>
        <authorList>
            <person name="Sirota-Madi A."/>
            <person name="Olender T."/>
            <person name="Helman Y."/>
            <person name="Brainis I."/>
            <person name="Finkelshtein A."/>
            <person name="Roth D."/>
            <person name="Hagai E."/>
            <person name="Leshkowitz D."/>
            <person name="Brodsky L."/>
            <person name="Galatenko V."/>
            <person name="Nikolaev V."/>
            <person name="Gutnick D.L."/>
            <person name="Lancet D."/>
            <person name="Ben-Jacob E."/>
        </authorList>
    </citation>
    <scope>NUCLEOTIDE SEQUENCE [LARGE SCALE GENOMIC DNA]</scope>
    <source>
        <strain evidence="1 2">C454</strain>
    </source>
</reference>
<dbReference type="Proteomes" id="UP000003900">
    <property type="component" value="Unassembled WGS sequence"/>
</dbReference>
<dbReference type="AlphaFoldDB" id="H3SDW2"/>
<evidence type="ECO:0000313" key="2">
    <source>
        <dbReference type="Proteomes" id="UP000003900"/>
    </source>
</evidence>
<dbReference type="STRING" id="1131935.PDENDC454_08555"/>
<protein>
    <submittedName>
        <fullName evidence="1">Uncharacterized protein</fullName>
    </submittedName>
</protein>
<dbReference type="OrthoDB" id="9951437at2"/>
<dbReference type="RefSeq" id="WP_006676225.1">
    <property type="nucleotide sequence ID" value="NZ_AHKH01000016.1"/>
</dbReference>
<dbReference type="PATRIC" id="fig|1131935.3.peg.1749"/>
<evidence type="ECO:0000313" key="1">
    <source>
        <dbReference type="EMBL" id="EHQ62799.1"/>
    </source>
</evidence>
<comment type="caution">
    <text evidence="1">The sequence shown here is derived from an EMBL/GenBank/DDBJ whole genome shotgun (WGS) entry which is preliminary data.</text>
</comment>
<dbReference type="EMBL" id="AHKH01000016">
    <property type="protein sequence ID" value="EHQ62799.1"/>
    <property type="molecule type" value="Genomic_DNA"/>
</dbReference>
<organism evidence="1 2">
    <name type="scientific">Paenibacillus dendritiformis C454</name>
    <dbReference type="NCBI Taxonomy" id="1131935"/>
    <lineage>
        <taxon>Bacteria</taxon>
        <taxon>Bacillati</taxon>
        <taxon>Bacillota</taxon>
        <taxon>Bacilli</taxon>
        <taxon>Bacillales</taxon>
        <taxon>Paenibacillaceae</taxon>
        <taxon>Paenibacillus</taxon>
    </lineage>
</organism>
<gene>
    <name evidence="1" type="ORF">PDENDC454_08555</name>
</gene>
<accession>H3SDW2</accession>
<keyword evidence="2" id="KW-1185">Reference proteome</keyword>
<sequence>MKRWVAAALLLIGLIAALLFRPEAESAEEWLTPQGFDAELLHQETIPGDIDIIVFHDLNLKEMNIAFLQSSGLKINGWVRNDFPHPAPPESISYNIRQH</sequence>
<proteinExistence type="predicted"/>
<name>H3SDW2_9BACL</name>